<gene>
    <name evidence="2" type="ORF">Cenrod_0514</name>
</gene>
<organism evidence="2 3">
    <name type="scientific">Candidatus Symbiobacter mobilis CR</name>
    <dbReference type="NCBI Taxonomy" id="946483"/>
    <lineage>
        <taxon>Bacteria</taxon>
        <taxon>Pseudomonadati</taxon>
        <taxon>Pseudomonadota</taxon>
        <taxon>Betaproteobacteria</taxon>
        <taxon>Burkholderiales</taxon>
        <taxon>Comamonadaceae</taxon>
    </lineage>
</organism>
<feature type="region of interest" description="Disordered" evidence="1">
    <location>
        <begin position="73"/>
        <end position="104"/>
    </location>
</feature>
<evidence type="ECO:0000256" key="1">
    <source>
        <dbReference type="SAM" id="MobiDB-lite"/>
    </source>
</evidence>
<dbReference type="Proteomes" id="UP000017184">
    <property type="component" value="Chromosome"/>
</dbReference>
<accession>U5N8N7</accession>
<dbReference type="AlphaFoldDB" id="U5N8N7"/>
<dbReference type="STRING" id="946483.Cenrod_0514"/>
<dbReference type="HOGENOM" id="CLU_1783369_0_0_4"/>
<reference evidence="2 3" key="1">
    <citation type="journal article" date="2013" name="Genome Biol.">
        <title>Genomic analysis reveals key aspects of prokaryotic symbiosis in the phototrophic consortium "Chlorochromatium aggregatum".</title>
        <authorList>
            <person name="Liu Z."/>
            <person name="Muller J."/>
            <person name="Li T."/>
            <person name="Alvey R.M."/>
            <person name="Vogl K."/>
            <person name="Frigaard N.U."/>
            <person name="Rockwell N.C."/>
            <person name="Boyd E.S."/>
            <person name="Tomsho L.P."/>
            <person name="Schuster S.C."/>
            <person name="Henke P."/>
            <person name="Rohde M."/>
            <person name="Overmann J."/>
            <person name="Bryant D.A."/>
        </authorList>
    </citation>
    <scope>NUCLEOTIDE SEQUENCE [LARGE SCALE GENOMIC DNA]</scope>
    <source>
        <strain evidence="2">CR</strain>
    </source>
</reference>
<name>U5N8N7_9BURK</name>
<evidence type="ECO:0000313" key="3">
    <source>
        <dbReference type="Proteomes" id="UP000017184"/>
    </source>
</evidence>
<proteinExistence type="predicted"/>
<sequence>MAEFEAVGCNVTPYLVDFQTGDATPWTEYSLVHSLTNSPAPACRQGLGALGALRGSHPVRNRSPIGTMWLNPPTEHRTYPPNPPRTLPRRPCGVPAVRRRKPPPLSHVRNRIVDMCGLAGTFAYSNQAAHGCIRGLTASISSGSK</sequence>
<keyword evidence="3" id="KW-1185">Reference proteome</keyword>
<dbReference type="KEGG" id="cbx:Cenrod_0514"/>
<protein>
    <submittedName>
        <fullName evidence="2">Uncharacterized protein</fullName>
    </submittedName>
</protein>
<evidence type="ECO:0000313" key="2">
    <source>
        <dbReference type="EMBL" id="AGX86628.1"/>
    </source>
</evidence>
<dbReference type="EMBL" id="CP004885">
    <property type="protein sequence ID" value="AGX86628.1"/>
    <property type="molecule type" value="Genomic_DNA"/>
</dbReference>